<evidence type="ECO:0000313" key="3">
    <source>
        <dbReference type="Proteomes" id="UP000783863"/>
    </source>
</evidence>
<accession>A0A8J7YFK0</accession>
<dbReference type="Proteomes" id="UP000783863">
    <property type="component" value="Unassembled WGS sequence"/>
</dbReference>
<protein>
    <submittedName>
        <fullName evidence="2">Uncharacterized protein</fullName>
    </submittedName>
</protein>
<reference evidence="2" key="1">
    <citation type="submission" date="2021-06" db="EMBL/GenBank/DDBJ databases">
        <title>Halomicroarcula sp. F24A a new haloarchaeum isolated from saline soil.</title>
        <authorList>
            <person name="Duran-Viseras A."/>
            <person name="Sanchez-Porro C."/>
            <person name="Ventosa A."/>
        </authorList>
    </citation>
    <scope>NUCLEOTIDE SEQUENCE</scope>
    <source>
        <strain evidence="2">F24A</strain>
    </source>
</reference>
<proteinExistence type="predicted"/>
<dbReference type="EMBL" id="RKLQ01000001">
    <property type="protein sequence ID" value="MBX0302446.1"/>
    <property type="molecule type" value="Genomic_DNA"/>
</dbReference>
<sequence>MVRHTKRDHIWTATLELAGRGEAFSHAEVVAACSSEPPSGRTVRDVLQTMVDDGWLSTEIDPSDGSRRYVPSDRLTSLSTAAQ</sequence>
<gene>
    <name evidence="2" type="ORF">EGD98_02045</name>
</gene>
<feature type="region of interest" description="Disordered" evidence="1">
    <location>
        <begin position="57"/>
        <end position="83"/>
    </location>
</feature>
<evidence type="ECO:0000256" key="1">
    <source>
        <dbReference type="SAM" id="MobiDB-lite"/>
    </source>
</evidence>
<feature type="compositionally biased region" description="Polar residues" evidence="1">
    <location>
        <begin position="74"/>
        <end position="83"/>
    </location>
</feature>
<keyword evidence="3" id="KW-1185">Reference proteome</keyword>
<dbReference type="RefSeq" id="WP_220586684.1">
    <property type="nucleotide sequence ID" value="NZ_RKLQ01000001.1"/>
</dbReference>
<dbReference type="AlphaFoldDB" id="A0A8J7YFK0"/>
<comment type="caution">
    <text evidence="2">The sequence shown here is derived from an EMBL/GenBank/DDBJ whole genome shotgun (WGS) entry which is preliminary data.</text>
</comment>
<name>A0A8J7YFK0_9EURY</name>
<organism evidence="2 3">
    <name type="scientific">Haloarcula salinisoli</name>
    <dbReference type="NCBI Taxonomy" id="2487746"/>
    <lineage>
        <taxon>Archaea</taxon>
        <taxon>Methanobacteriati</taxon>
        <taxon>Methanobacteriota</taxon>
        <taxon>Stenosarchaea group</taxon>
        <taxon>Halobacteria</taxon>
        <taxon>Halobacteriales</taxon>
        <taxon>Haloarculaceae</taxon>
        <taxon>Haloarcula</taxon>
    </lineage>
</organism>
<evidence type="ECO:0000313" key="2">
    <source>
        <dbReference type="EMBL" id="MBX0302446.1"/>
    </source>
</evidence>